<dbReference type="SUPFAM" id="SSF48498">
    <property type="entry name" value="Tetracyclin repressor-like, C-terminal domain"/>
    <property type="match status" value="1"/>
</dbReference>
<dbReference type="RefSeq" id="WP_151967731.1">
    <property type="nucleotide sequence ID" value="NZ_AP019860.1"/>
</dbReference>
<dbReference type="GO" id="GO:0003677">
    <property type="term" value="F:DNA binding"/>
    <property type="evidence" value="ECO:0007669"/>
    <property type="project" value="UniProtKB-UniRule"/>
</dbReference>
<dbReference type="AlphaFoldDB" id="A0A5S9IMZ3"/>
<dbReference type="KEGG" id="uam:UABAM_01887"/>
<evidence type="ECO:0000256" key="2">
    <source>
        <dbReference type="PROSITE-ProRule" id="PRU00335"/>
    </source>
</evidence>
<dbReference type="InterPro" id="IPR001647">
    <property type="entry name" value="HTH_TetR"/>
</dbReference>
<dbReference type="PROSITE" id="PS50977">
    <property type="entry name" value="HTH_TETR_2"/>
    <property type="match status" value="1"/>
</dbReference>
<dbReference type="PANTHER" id="PTHR30328">
    <property type="entry name" value="TRANSCRIPTIONAL REPRESSOR"/>
    <property type="match status" value="1"/>
</dbReference>
<dbReference type="EMBL" id="AP019860">
    <property type="protein sequence ID" value="BBM83535.1"/>
    <property type="molecule type" value="Genomic_DNA"/>
</dbReference>
<dbReference type="Pfam" id="PF17922">
    <property type="entry name" value="TetR_C_17"/>
    <property type="match status" value="1"/>
</dbReference>
<feature type="DNA-binding region" description="H-T-H motif" evidence="2">
    <location>
        <begin position="28"/>
        <end position="47"/>
    </location>
</feature>
<evidence type="ECO:0000313" key="4">
    <source>
        <dbReference type="EMBL" id="BBM83535.1"/>
    </source>
</evidence>
<dbReference type="OrthoDB" id="9809994at2"/>
<dbReference type="InterPro" id="IPR050109">
    <property type="entry name" value="HTH-type_TetR-like_transc_reg"/>
</dbReference>
<dbReference type="InterPro" id="IPR041612">
    <property type="entry name" value="YfiR_C"/>
</dbReference>
<dbReference type="InterPro" id="IPR009057">
    <property type="entry name" value="Homeodomain-like_sf"/>
</dbReference>
<dbReference type="Gene3D" id="1.10.357.10">
    <property type="entry name" value="Tetracycline Repressor, domain 2"/>
    <property type="match status" value="1"/>
</dbReference>
<sequence length="198" mass="23107">MKENEQTRSHILDSAIHSFADSGYQATSMSKIAKKAGVSKSLIFWYFESKSKLFESLVDRFVAQCAISFVRLDAKTKSLEKMHEIIDMYWAFVKNNMEFIRIFMNWFLQAETKEKRKTERLRKIHRSFEEIFVQCLQLGIEEGIFDENLNIQNTALSIVSSLEGLLVQVIMLGQSPEDFDETFFKNLKQSIVHGIMKR</sequence>
<dbReference type="Pfam" id="PF00440">
    <property type="entry name" value="TetR_N"/>
    <property type="match status" value="1"/>
</dbReference>
<gene>
    <name evidence="4" type="ORF">UABAM_01887</name>
</gene>
<dbReference type="InterPro" id="IPR036271">
    <property type="entry name" value="Tet_transcr_reg_TetR-rel_C_sf"/>
</dbReference>
<proteinExistence type="predicted"/>
<dbReference type="Proteomes" id="UP000326354">
    <property type="component" value="Chromosome"/>
</dbReference>
<keyword evidence="5" id="KW-1185">Reference proteome</keyword>
<evidence type="ECO:0000256" key="1">
    <source>
        <dbReference type="ARBA" id="ARBA00023125"/>
    </source>
</evidence>
<organism evidence="4 5">
    <name type="scientific">Uabimicrobium amorphum</name>
    <dbReference type="NCBI Taxonomy" id="2596890"/>
    <lineage>
        <taxon>Bacteria</taxon>
        <taxon>Pseudomonadati</taxon>
        <taxon>Planctomycetota</taxon>
        <taxon>Candidatus Uabimicrobiia</taxon>
        <taxon>Candidatus Uabimicrobiales</taxon>
        <taxon>Candidatus Uabimicrobiaceae</taxon>
        <taxon>Candidatus Uabimicrobium</taxon>
    </lineage>
</organism>
<name>A0A5S9IMZ3_UABAM</name>
<dbReference type="PANTHER" id="PTHR30328:SF54">
    <property type="entry name" value="HTH-TYPE TRANSCRIPTIONAL REPRESSOR SCO4008"/>
    <property type="match status" value="1"/>
</dbReference>
<dbReference type="Gene3D" id="1.10.10.60">
    <property type="entry name" value="Homeodomain-like"/>
    <property type="match status" value="1"/>
</dbReference>
<reference evidence="4 5" key="1">
    <citation type="submission" date="2019-08" db="EMBL/GenBank/DDBJ databases">
        <title>Complete genome sequence of Candidatus Uab amorphum.</title>
        <authorList>
            <person name="Shiratori T."/>
            <person name="Suzuki S."/>
            <person name="Kakizawa Y."/>
            <person name="Ishida K."/>
        </authorList>
    </citation>
    <scope>NUCLEOTIDE SEQUENCE [LARGE SCALE GENOMIC DNA]</scope>
    <source>
        <strain evidence="4 5">SRT547</strain>
    </source>
</reference>
<dbReference type="SUPFAM" id="SSF46689">
    <property type="entry name" value="Homeodomain-like"/>
    <property type="match status" value="1"/>
</dbReference>
<evidence type="ECO:0000313" key="5">
    <source>
        <dbReference type="Proteomes" id="UP000326354"/>
    </source>
</evidence>
<keyword evidence="1 2" id="KW-0238">DNA-binding</keyword>
<feature type="domain" description="HTH tetR-type" evidence="3">
    <location>
        <begin position="5"/>
        <end position="65"/>
    </location>
</feature>
<accession>A0A5S9IMZ3</accession>
<dbReference type="PRINTS" id="PR00455">
    <property type="entry name" value="HTHTETR"/>
</dbReference>
<evidence type="ECO:0000259" key="3">
    <source>
        <dbReference type="PROSITE" id="PS50977"/>
    </source>
</evidence>
<protein>
    <submittedName>
        <fullName evidence="4">TetR family transcriptional regulator</fullName>
    </submittedName>
</protein>